<dbReference type="RefSeq" id="WP_116303710.1">
    <property type="nucleotide sequence ID" value="NZ_NFZV01000027.1"/>
</dbReference>
<dbReference type="SUPFAM" id="SSF46785">
    <property type="entry name" value="Winged helix' DNA-binding domain"/>
    <property type="match status" value="1"/>
</dbReference>
<dbReference type="SMART" id="SM00345">
    <property type="entry name" value="HTH_GNTR"/>
    <property type="match status" value="1"/>
</dbReference>
<dbReference type="CDD" id="cd07377">
    <property type="entry name" value="WHTH_GntR"/>
    <property type="match status" value="1"/>
</dbReference>
<dbReference type="Gene3D" id="1.10.10.10">
    <property type="entry name" value="Winged helix-like DNA-binding domain superfamily/Winged helix DNA-binding domain"/>
    <property type="match status" value="1"/>
</dbReference>
<organism evidence="5 6">
    <name type="scientific">Alkalilimnicola ehrlichii</name>
    <dbReference type="NCBI Taxonomy" id="351052"/>
    <lineage>
        <taxon>Bacteria</taxon>
        <taxon>Pseudomonadati</taxon>
        <taxon>Pseudomonadota</taxon>
        <taxon>Gammaproteobacteria</taxon>
        <taxon>Chromatiales</taxon>
        <taxon>Ectothiorhodospiraceae</taxon>
        <taxon>Alkalilimnicola</taxon>
    </lineage>
</organism>
<dbReference type="InterPro" id="IPR036388">
    <property type="entry name" value="WH-like_DNA-bd_sf"/>
</dbReference>
<dbReference type="AlphaFoldDB" id="A0A3E0WI71"/>
<keyword evidence="6" id="KW-1185">Reference proteome</keyword>
<dbReference type="Gene3D" id="1.20.120.530">
    <property type="entry name" value="GntR ligand-binding domain-like"/>
    <property type="match status" value="1"/>
</dbReference>
<dbReference type="PROSITE" id="PS50949">
    <property type="entry name" value="HTH_GNTR"/>
    <property type="match status" value="1"/>
</dbReference>
<name>A0A3E0WI71_9GAMM</name>
<evidence type="ECO:0000256" key="2">
    <source>
        <dbReference type="ARBA" id="ARBA00023125"/>
    </source>
</evidence>
<dbReference type="PANTHER" id="PTHR43537:SF44">
    <property type="entry name" value="GNTR FAMILY REGULATORY PROTEIN"/>
    <property type="match status" value="1"/>
</dbReference>
<evidence type="ECO:0000259" key="4">
    <source>
        <dbReference type="PROSITE" id="PS50949"/>
    </source>
</evidence>
<gene>
    <name evidence="5" type="ORF">CAL65_18920</name>
</gene>
<evidence type="ECO:0000256" key="3">
    <source>
        <dbReference type="ARBA" id="ARBA00023163"/>
    </source>
</evidence>
<keyword evidence="1" id="KW-0805">Transcription regulation</keyword>
<protein>
    <recommendedName>
        <fullName evidence="4">HTH gntR-type domain-containing protein</fullName>
    </recommendedName>
</protein>
<evidence type="ECO:0000256" key="1">
    <source>
        <dbReference type="ARBA" id="ARBA00023015"/>
    </source>
</evidence>
<evidence type="ECO:0000313" key="6">
    <source>
        <dbReference type="Proteomes" id="UP000256763"/>
    </source>
</evidence>
<dbReference type="GO" id="GO:0003677">
    <property type="term" value="F:DNA binding"/>
    <property type="evidence" value="ECO:0007669"/>
    <property type="project" value="UniProtKB-KW"/>
</dbReference>
<dbReference type="Pfam" id="PF00392">
    <property type="entry name" value="GntR"/>
    <property type="match status" value="1"/>
</dbReference>
<dbReference type="InterPro" id="IPR008920">
    <property type="entry name" value="TF_FadR/GntR_C"/>
</dbReference>
<dbReference type="GO" id="GO:0003700">
    <property type="term" value="F:DNA-binding transcription factor activity"/>
    <property type="evidence" value="ECO:0007669"/>
    <property type="project" value="InterPro"/>
</dbReference>
<keyword evidence="2" id="KW-0238">DNA-binding</keyword>
<dbReference type="PANTHER" id="PTHR43537">
    <property type="entry name" value="TRANSCRIPTIONAL REGULATOR, GNTR FAMILY"/>
    <property type="match status" value="1"/>
</dbReference>
<dbReference type="OrthoDB" id="6626198at2"/>
<dbReference type="InterPro" id="IPR036390">
    <property type="entry name" value="WH_DNA-bd_sf"/>
</dbReference>
<dbReference type="InterPro" id="IPR011711">
    <property type="entry name" value="GntR_C"/>
</dbReference>
<dbReference type="InterPro" id="IPR000524">
    <property type="entry name" value="Tscrpt_reg_HTH_GntR"/>
</dbReference>
<keyword evidence="3" id="KW-0804">Transcription</keyword>
<dbReference type="EMBL" id="NFZW01000026">
    <property type="protein sequence ID" value="RFA32680.1"/>
    <property type="molecule type" value="Genomic_DNA"/>
</dbReference>
<feature type="domain" description="HTH gntR-type" evidence="4">
    <location>
        <begin position="16"/>
        <end position="84"/>
    </location>
</feature>
<sequence>MDKKPESPALSPVGREPLSVIVAGRIRDAIVSGQLPDGSPLPGEKELGARFEVGRSTVREALRILQAQGLVTGGDRVSTRTPTVNGRGAVSSAAFALENVLRLGQVPLQDLVSLRLLIEQSALALAAARLDDEGRGRAEDAIAEMDAAADDIECFIDADVAFHATLIDAAGNAAYVLVNNVLRGTMAEHLRVALQRAQDLPAVTAKLNREHRAILAAACAGDGSLAAQRVGAHIRDFYEQQVAHD</sequence>
<dbReference type="PRINTS" id="PR00035">
    <property type="entry name" value="HTHGNTR"/>
</dbReference>
<evidence type="ECO:0000313" key="5">
    <source>
        <dbReference type="EMBL" id="RFA32680.1"/>
    </source>
</evidence>
<dbReference type="SMART" id="SM00895">
    <property type="entry name" value="FCD"/>
    <property type="match status" value="1"/>
</dbReference>
<dbReference type="SUPFAM" id="SSF48008">
    <property type="entry name" value="GntR ligand-binding domain-like"/>
    <property type="match status" value="1"/>
</dbReference>
<reference evidence="6" key="1">
    <citation type="submission" date="2017-05" db="EMBL/GenBank/DDBJ databases">
        <authorList>
            <person name="Sharma S."/>
            <person name="Sidhu C."/>
            <person name="Pinnaka A.K."/>
        </authorList>
    </citation>
    <scope>NUCLEOTIDE SEQUENCE [LARGE SCALE GENOMIC DNA]</scope>
    <source>
        <strain evidence="6">AK93</strain>
    </source>
</reference>
<proteinExistence type="predicted"/>
<comment type="caution">
    <text evidence="5">The sequence shown here is derived from an EMBL/GenBank/DDBJ whole genome shotgun (WGS) entry which is preliminary data.</text>
</comment>
<dbReference type="Pfam" id="PF07729">
    <property type="entry name" value="FCD"/>
    <property type="match status" value="1"/>
</dbReference>
<dbReference type="Proteomes" id="UP000256763">
    <property type="component" value="Unassembled WGS sequence"/>
</dbReference>
<accession>A0A3E0WI71</accession>